<gene>
    <name evidence="1" type="ORF">ACFQ2C_13775</name>
</gene>
<protein>
    <submittedName>
        <fullName evidence="1">Uncharacterized protein</fullName>
    </submittedName>
</protein>
<dbReference type="EMBL" id="JBHTKY010000022">
    <property type="protein sequence ID" value="MFD1166677.1"/>
    <property type="molecule type" value="Genomic_DNA"/>
</dbReference>
<evidence type="ECO:0000313" key="2">
    <source>
        <dbReference type="Proteomes" id="UP001597205"/>
    </source>
</evidence>
<dbReference type="RefSeq" id="WP_380897523.1">
    <property type="nucleotide sequence ID" value="NZ_JBHTKY010000022.1"/>
</dbReference>
<reference evidence="2" key="1">
    <citation type="journal article" date="2019" name="Int. J. Syst. Evol. Microbiol.">
        <title>The Global Catalogue of Microorganisms (GCM) 10K type strain sequencing project: providing services to taxonomists for standard genome sequencing and annotation.</title>
        <authorList>
            <consortium name="The Broad Institute Genomics Platform"/>
            <consortium name="The Broad Institute Genome Sequencing Center for Infectious Disease"/>
            <person name="Wu L."/>
            <person name="Ma J."/>
        </authorList>
    </citation>
    <scope>NUCLEOTIDE SEQUENCE [LARGE SCALE GENOMIC DNA]</scope>
    <source>
        <strain evidence="2">CCUG 52468</strain>
    </source>
</reference>
<sequence>MLTYNELIELRDKLVNGEIPLGLAKAQYWDGSKEGQRSWHTKDWKERRSEFLKDKCEICSSTETLTIQHHSHPRKYSDYLREITRGYTKDYIDTNKEIGKSDFTDYVLKNMIMNPFNCVQIAITKIQA</sequence>
<comment type="caution">
    <text evidence="1">The sequence shown here is derived from an EMBL/GenBank/DDBJ whole genome shotgun (WGS) entry which is preliminary data.</text>
</comment>
<dbReference type="Proteomes" id="UP001597205">
    <property type="component" value="Unassembled WGS sequence"/>
</dbReference>
<proteinExistence type="predicted"/>
<accession>A0ABW3RPV8</accession>
<evidence type="ECO:0000313" key="1">
    <source>
        <dbReference type="EMBL" id="MFD1166677.1"/>
    </source>
</evidence>
<organism evidence="1 2">
    <name type="scientific">Sphingobacterium daejeonense</name>
    <dbReference type="NCBI Taxonomy" id="371142"/>
    <lineage>
        <taxon>Bacteria</taxon>
        <taxon>Pseudomonadati</taxon>
        <taxon>Bacteroidota</taxon>
        <taxon>Sphingobacteriia</taxon>
        <taxon>Sphingobacteriales</taxon>
        <taxon>Sphingobacteriaceae</taxon>
        <taxon>Sphingobacterium</taxon>
    </lineage>
</organism>
<name>A0ABW3RPV8_9SPHI</name>
<keyword evidence="2" id="KW-1185">Reference proteome</keyword>